<dbReference type="AlphaFoldDB" id="A0AAV5MPL3"/>
<keyword evidence="1" id="KW-1133">Transmembrane helix</keyword>
<dbReference type="EMBL" id="BPVZ01000493">
    <property type="protein sequence ID" value="GKV51373.1"/>
    <property type="molecule type" value="Genomic_DNA"/>
</dbReference>
<keyword evidence="1" id="KW-0472">Membrane</keyword>
<organism evidence="2 3">
    <name type="scientific">Rubroshorea leprosula</name>
    <dbReference type="NCBI Taxonomy" id="152421"/>
    <lineage>
        <taxon>Eukaryota</taxon>
        <taxon>Viridiplantae</taxon>
        <taxon>Streptophyta</taxon>
        <taxon>Embryophyta</taxon>
        <taxon>Tracheophyta</taxon>
        <taxon>Spermatophyta</taxon>
        <taxon>Magnoliopsida</taxon>
        <taxon>eudicotyledons</taxon>
        <taxon>Gunneridae</taxon>
        <taxon>Pentapetalae</taxon>
        <taxon>rosids</taxon>
        <taxon>malvids</taxon>
        <taxon>Malvales</taxon>
        <taxon>Dipterocarpaceae</taxon>
        <taxon>Rubroshorea</taxon>
    </lineage>
</organism>
<evidence type="ECO:0000313" key="3">
    <source>
        <dbReference type="Proteomes" id="UP001054252"/>
    </source>
</evidence>
<evidence type="ECO:0000256" key="1">
    <source>
        <dbReference type="SAM" id="Phobius"/>
    </source>
</evidence>
<keyword evidence="1" id="KW-0812">Transmembrane</keyword>
<protein>
    <submittedName>
        <fullName evidence="2">Uncharacterized protein</fullName>
    </submittedName>
</protein>
<dbReference type="Proteomes" id="UP001054252">
    <property type="component" value="Unassembled WGS sequence"/>
</dbReference>
<proteinExistence type="predicted"/>
<feature type="transmembrane region" description="Helical" evidence="1">
    <location>
        <begin position="361"/>
        <end position="386"/>
    </location>
</feature>
<accession>A0AAV5MPL3</accession>
<dbReference type="PANTHER" id="PTHR35748">
    <property type="entry name" value="OS05G0358400 PROTEIN"/>
    <property type="match status" value="1"/>
</dbReference>
<sequence>MSNSLLLPLHLRPIPHFPSALVRVGDKNPRAVPFSTLNLTSTCASSGRQPLPPIMSSEPISSSTNSYLNQLDDLADFEKILSPDGRISICGFGSLLSERSAKSTFPDLINFGVARLNGFRRVFAHVTPIFFEREIANPETKEISSLSVEPCEGETLIVTVFEIQKSEIPAFMERELEYRFLAVLPETLHGEPFGHPAVLCARYSDEEFFQIRCKGSKEIYFQHYGRYNIDKIWRDDVLPCRVYLRHCVLAAKNLGDVAYNNFLDHTYLGDRKTTIPTAGHFLRSCPRNLFLRRIILTGINSMTCRFREDSHSNGGISLCGFGSLLSGDLTLECGAFQIPAFMERELEFRFLAPETLHGEPFGHLAVCAFIIIINGFYFDLFQVLLWS</sequence>
<dbReference type="Gene3D" id="3.10.490.10">
    <property type="entry name" value="Gamma-glutamyl cyclotransferase-like"/>
    <property type="match status" value="1"/>
</dbReference>
<gene>
    <name evidence="2" type="ORF">SLEP1_g58038</name>
</gene>
<dbReference type="PANTHER" id="PTHR35748:SF1">
    <property type="entry name" value="OS05G0358400 PROTEIN"/>
    <property type="match status" value="1"/>
</dbReference>
<evidence type="ECO:0000313" key="2">
    <source>
        <dbReference type="EMBL" id="GKV51373.1"/>
    </source>
</evidence>
<keyword evidence="3" id="KW-1185">Reference proteome</keyword>
<name>A0AAV5MPL3_9ROSI</name>
<reference evidence="2 3" key="1">
    <citation type="journal article" date="2021" name="Commun. Biol.">
        <title>The genome of Shorea leprosula (Dipterocarpaceae) highlights the ecological relevance of drought in aseasonal tropical rainforests.</title>
        <authorList>
            <person name="Ng K.K.S."/>
            <person name="Kobayashi M.J."/>
            <person name="Fawcett J.A."/>
            <person name="Hatakeyama M."/>
            <person name="Paape T."/>
            <person name="Ng C.H."/>
            <person name="Ang C.C."/>
            <person name="Tnah L.H."/>
            <person name="Lee C.T."/>
            <person name="Nishiyama T."/>
            <person name="Sese J."/>
            <person name="O'Brien M.J."/>
            <person name="Copetti D."/>
            <person name="Mohd Noor M.I."/>
            <person name="Ong R.C."/>
            <person name="Putra M."/>
            <person name="Sireger I.Z."/>
            <person name="Indrioko S."/>
            <person name="Kosugi Y."/>
            <person name="Izuno A."/>
            <person name="Isagi Y."/>
            <person name="Lee S.L."/>
            <person name="Shimizu K.K."/>
        </authorList>
    </citation>
    <scope>NUCLEOTIDE SEQUENCE [LARGE SCALE GENOMIC DNA]</scope>
    <source>
        <strain evidence="2">214</strain>
    </source>
</reference>
<comment type="caution">
    <text evidence="2">The sequence shown here is derived from an EMBL/GenBank/DDBJ whole genome shotgun (WGS) entry which is preliminary data.</text>
</comment>